<evidence type="ECO:0000259" key="3">
    <source>
        <dbReference type="PROSITE" id="PS50911"/>
    </source>
</evidence>
<proteinExistence type="predicted"/>
<name>A0A6G8R2C3_9CAUD</name>
<dbReference type="Pfam" id="PF05257">
    <property type="entry name" value="CHAP"/>
    <property type="match status" value="1"/>
</dbReference>
<keyword evidence="5" id="KW-1185">Reference proteome</keyword>
<sequence length="440" mass="45854">MPTTIETDSRLKAITVTGKGLSAELRDACSAASLSLGVDKVTQMSLSFADTHDLSIFRSGVLSSGSSVRYGDWYLVSDGLSVDPGDTGPVLSVDAPSKFVTALRKQTGAYSWGNVDVAAWVAAVARSVGMSSTVQPGLGSRTILRTKPESGSEAESTWDVLTALARELGTWLFEYGSRLVFAKPSWLVGSSWAHKTWALKWEEWGTYSAGMTGMPSYKDDPGAELRESLTFELVSPDADTARPGDMVTLGGRGVGGMGGVWIVKGVDFPLDNAGAVKLDCQRPVDPKIEPKRAATAASGTSTLGGGKASSGVSAAVDRFVGKYNGVAVDADGGFGAQCVDLARQYAKELFGVSISGNGNQWFANGAASGKFTQISASSKPQKGDLACWGTFYGGGYGHVALVLADGGGSLSVFTQNPGPCHKDTLSKQGLQGYLRPKAVS</sequence>
<dbReference type="PROSITE" id="PS50911">
    <property type="entry name" value="CHAP"/>
    <property type="match status" value="1"/>
</dbReference>
<protein>
    <submittedName>
        <fullName evidence="4">Minor tail protein</fullName>
    </submittedName>
</protein>
<reference evidence="4 5" key="1">
    <citation type="submission" date="2020-02" db="EMBL/GenBank/DDBJ databases">
        <authorList>
            <person name="Bojorquez D.A."/>
            <person name="Alcantara J.K.D.L."/>
            <person name="Arambulo J.M.L."/>
            <person name="Budzinski C.A."/>
            <person name="Campbell G.A."/>
            <person name="Dosanjh M.K."/>
            <person name="Gallardo M.A."/>
            <person name="Huang C."/>
            <person name="Nguyen N."/>
            <person name="Yee O.M."/>
            <person name="Ngo R.T."/>
            <person name="Kapinos A."/>
            <person name="Freise A.C."/>
            <person name="Reddi K."/>
            <person name="Moberg-Parker J."/>
            <person name="Garlena R.A."/>
            <person name="Russell D.A."/>
            <person name="Pope W.H."/>
            <person name="Jacobs-Sera D."/>
            <person name="Hatfull G.F."/>
        </authorList>
    </citation>
    <scope>NUCLEOTIDE SEQUENCE [LARGE SCALE GENOMIC DNA]</scope>
</reference>
<dbReference type="SUPFAM" id="SSF54001">
    <property type="entry name" value="Cysteine proteinases"/>
    <property type="match status" value="1"/>
</dbReference>
<dbReference type="KEGG" id="vg:55816741"/>
<dbReference type="GeneID" id="55816741"/>
<accession>A0A6G8R2C3</accession>
<gene>
    <name evidence="4" type="primary">20</name>
    <name evidence="4" type="ORF">SEA_ABBA_20</name>
</gene>
<dbReference type="InterPro" id="IPR007921">
    <property type="entry name" value="CHAP_dom"/>
</dbReference>
<evidence type="ECO:0000313" key="5">
    <source>
        <dbReference type="Proteomes" id="UP000500909"/>
    </source>
</evidence>
<evidence type="ECO:0000313" key="4">
    <source>
        <dbReference type="EMBL" id="QIN94349.1"/>
    </source>
</evidence>
<dbReference type="RefSeq" id="YP_009887286.1">
    <property type="nucleotide sequence ID" value="NC_049498.1"/>
</dbReference>
<feature type="domain" description="Peptidase C51" evidence="3">
    <location>
        <begin position="313"/>
        <end position="440"/>
    </location>
</feature>
<dbReference type="Proteomes" id="UP000500909">
    <property type="component" value="Segment"/>
</dbReference>
<organism evidence="4 5">
    <name type="scientific">Arthrobacter phage Abba</name>
    <dbReference type="NCBI Taxonomy" id="2713256"/>
    <lineage>
        <taxon>Viruses</taxon>
        <taxon>Duplodnaviria</taxon>
        <taxon>Heunggongvirae</taxon>
        <taxon>Uroviricota</taxon>
        <taxon>Caudoviricetes</taxon>
        <taxon>Berryhillviridae</taxon>
        <taxon>Ayohtrevirus</taxon>
        <taxon>Ayohtrevirus abba</taxon>
    </lineage>
</organism>
<dbReference type="GO" id="GO:0001897">
    <property type="term" value="P:symbiont-mediated cytolysis of host cell"/>
    <property type="evidence" value="ECO:0007669"/>
    <property type="project" value="UniProtKB-ARBA"/>
</dbReference>
<feature type="region of interest" description="Disordered" evidence="2">
    <location>
        <begin position="289"/>
        <end position="309"/>
    </location>
</feature>
<keyword evidence="1" id="KW-0929">Antimicrobial</keyword>
<dbReference type="InterPro" id="IPR038765">
    <property type="entry name" value="Papain-like_cys_pep_sf"/>
</dbReference>
<dbReference type="Gene3D" id="3.90.1720.10">
    <property type="entry name" value="endopeptidase domain like (from Nostoc punctiforme)"/>
    <property type="match status" value="1"/>
</dbReference>
<evidence type="ECO:0000256" key="2">
    <source>
        <dbReference type="SAM" id="MobiDB-lite"/>
    </source>
</evidence>
<dbReference type="EMBL" id="MT024868">
    <property type="protein sequence ID" value="QIN94349.1"/>
    <property type="molecule type" value="Genomic_DNA"/>
</dbReference>
<evidence type="ECO:0000256" key="1">
    <source>
        <dbReference type="ARBA" id="ARBA00022529"/>
    </source>
</evidence>